<dbReference type="GO" id="GO:0016787">
    <property type="term" value="F:hydrolase activity"/>
    <property type="evidence" value="ECO:0007669"/>
    <property type="project" value="UniProtKB-KW"/>
</dbReference>
<proteinExistence type="predicted"/>
<feature type="domain" description="AB hydrolase-1" evidence="1">
    <location>
        <begin position="99"/>
        <end position="343"/>
    </location>
</feature>
<keyword evidence="3" id="KW-1185">Reference proteome</keyword>
<dbReference type="PANTHER" id="PTHR43194">
    <property type="entry name" value="HYDROLASE ALPHA/BETA FOLD FAMILY"/>
    <property type="match status" value="1"/>
</dbReference>
<dbReference type="InterPro" id="IPR000073">
    <property type="entry name" value="AB_hydrolase_1"/>
</dbReference>
<accession>A0A165CGD0</accession>
<keyword evidence="2" id="KW-0378">Hydrolase</keyword>
<reference evidence="2 3" key="1">
    <citation type="journal article" date="2016" name="Mol. Biol. Evol.">
        <title>Comparative Genomics of Early-Diverging Mushroom-Forming Fungi Provides Insights into the Origins of Lignocellulose Decay Capabilities.</title>
        <authorList>
            <person name="Nagy L.G."/>
            <person name="Riley R."/>
            <person name="Tritt A."/>
            <person name="Adam C."/>
            <person name="Daum C."/>
            <person name="Floudas D."/>
            <person name="Sun H."/>
            <person name="Yadav J.S."/>
            <person name="Pangilinan J."/>
            <person name="Larsson K.H."/>
            <person name="Matsuura K."/>
            <person name="Barry K."/>
            <person name="Labutti K."/>
            <person name="Kuo R."/>
            <person name="Ohm R.A."/>
            <person name="Bhattacharya S.S."/>
            <person name="Shirouzu T."/>
            <person name="Yoshinaga Y."/>
            <person name="Martin F.M."/>
            <person name="Grigoriev I.V."/>
            <person name="Hibbett D.S."/>
        </authorList>
    </citation>
    <scope>NUCLEOTIDE SEQUENCE [LARGE SCALE GENOMIC DNA]</scope>
    <source>
        <strain evidence="2 3">HHB12733</strain>
    </source>
</reference>
<evidence type="ECO:0000313" key="3">
    <source>
        <dbReference type="Proteomes" id="UP000076842"/>
    </source>
</evidence>
<dbReference type="STRING" id="1353952.A0A165CGD0"/>
<name>A0A165CGD0_9BASI</name>
<dbReference type="OrthoDB" id="408373at2759"/>
<dbReference type="InParanoid" id="A0A165CGD0"/>
<dbReference type="AlphaFoldDB" id="A0A165CGD0"/>
<sequence length="351" mass="38405">MDYLERITQYLPPLNKQQLPAIALGLSTAALLTYALKPRYEAERAPCTLPGLSNVPPSYAKDLALHLYPVDYFEGGQWVNLPYGRTRVWIMGPEDGQKVVLVHGFQVPAIVLKDMATHLVGAGFRVLTYDLYGRGHSDYVDLPYSATLFSTQLALVLQAVGWTKPALVGYSMGGSIVTAFADQFPHVAGEHIVLLASAGLQKPGEFALRNRLMTSRLGMAIVSSSVFRWFANLIVGPRSSPSLPPIPQDTAKRTEIINLQTVVLPGYMRALASSVMYGPMCNQRQSFIELSSRKVLIICGTEDTSCPIRMSEEINQLAKGSKLVAIKKGSHFIPVTHTDQVAGAIASFLRE</sequence>
<dbReference type="PRINTS" id="PR00111">
    <property type="entry name" value="ABHYDROLASE"/>
</dbReference>
<dbReference type="Gene3D" id="3.40.50.1820">
    <property type="entry name" value="alpha/beta hydrolase"/>
    <property type="match status" value="1"/>
</dbReference>
<dbReference type="InterPro" id="IPR029058">
    <property type="entry name" value="AB_hydrolase_fold"/>
</dbReference>
<gene>
    <name evidence="2" type="ORF">CALCODRAFT_444156</name>
</gene>
<protein>
    <submittedName>
        <fullName evidence="2">Alpha/beta-hydrolase</fullName>
    </submittedName>
</protein>
<dbReference type="EMBL" id="KV424147">
    <property type="protein sequence ID" value="KZT50743.1"/>
    <property type="molecule type" value="Genomic_DNA"/>
</dbReference>
<organism evidence="2 3">
    <name type="scientific">Calocera cornea HHB12733</name>
    <dbReference type="NCBI Taxonomy" id="1353952"/>
    <lineage>
        <taxon>Eukaryota</taxon>
        <taxon>Fungi</taxon>
        <taxon>Dikarya</taxon>
        <taxon>Basidiomycota</taxon>
        <taxon>Agaricomycotina</taxon>
        <taxon>Dacrymycetes</taxon>
        <taxon>Dacrymycetales</taxon>
        <taxon>Dacrymycetaceae</taxon>
        <taxon>Calocera</taxon>
    </lineage>
</organism>
<dbReference type="Pfam" id="PF12697">
    <property type="entry name" value="Abhydrolase_6"/>
    <property type="match status" value="1"/>
</dbReference>
<evidence type="ECO:0000259" key="1">
    <source>
        <dbReference type="Pfam" id="PF12697"/>
    </source>
</evidence>
<dbReference type="SUPFAM" id="SSF53474">
    <property type="entry name" value="alpha/beta-Hydrolases"/>
    <property type="match status" value="1"/>
</dbReference>
<evidence type="ECO:0000313" key="2">
    <source>
        <dbReference type="EMBL" id="KZT50743.1"/>
    </source>
</evidence>
<dbReference type="Proteomes" id="UP000076842">
    <property type="component" value="Unassembled WGS sequence"/>
</dbReference>
<dbReference type="InterPro" id="IPR050228">
    <property type="entry name" value="Carboxylesterase_BioH"/>
</dbReference>
<dbReference type="PANTHER" id="PTHR43194:SF2">
    <property type="entry name" value="PEROXISOMAL MEMBRANE PROTEIN LPX1"/>
    <property type="match status" value="1"/>
</dbReference>